<dbReference type="InterPro" id="IPR023606">
    <property type="entry name" value="CoA-Trfase_III_dom_1_sf"/>
</dbReference>
<sequence length="404" mass="44058">MAGRTPLAGLRCIEFAGLAPGPFAGLLLADNGASVLRVDRAVSSHRPPPPTGDFLTRHKSSVAVDLKSEAGVAFIKKLARHADIVIDPFRPGVLEKLGLGPDVLLELNPRIILGRMTGFRRDGRYKDMAGHDINYLAVSGALSMLGRKDEKPLPPANILGDFAGGGATLFQGILLALLAREQTGKGQVVEANMVDGSAYLVTFPRMLTKTPMWSRPRGENTLDSGCPYYDTYVTQDGKYMAVGALEPQFFAELLRGLGLAGEGLEETRQDRDTWPALKKSFEAIFKSKTRSQWEEIFDRTDACCTPVLDWKELENDTVREGDQRPAVTLRENPSLAIKRRNPSDRDPALGQGAGIEGDGYTGAMLYPGQGGERALKEWYGWEMGKDYAVEDGGLVCKDETLSKL</sequence>
<dbReference type="SUPFAM" id="SSF89796">
    <property type="entry name" value="CoA-transferase family III (CaiB/BaiF)"/>
    <property type="match status" value="1"/>
</dbReference>
<dbReference type="InterPro" id="IPR044855">
    <property type="entry name" value="CoA-Trfase_III_dom3_sf"/>
</dbReference>
<evidence type="ECO:0000256" key="1">
    <source>
        <dbReference type="ARBA" id="ARBA00008383"/>
    </source>
</evidence>
<evidence type="ECO:0000313" key="3">
    <source>
        <dbReference type="Proteomes" id="UP001629113"/>
    </source>
</evidence>
<dbReference type="PANTHER" id="PTHR48228:SF5">
    <property type="entry name" value="ALPHA-METHYLACYL-COA RACEMASE"/>
    <property type="match status" value="1"/>
</dbReference>
<dbReference type="InterPro" id="IPR003673">
    <property type="entry name" value="CoA-Trfase_fam_III"/>
</dbReference>
<dbReference type="Gene3D" id="3.40.50.10540">
    <property type="entry name" value="Crotonobetainyl-coa:carnitine coa-transferase, domain 1"/>
    <property type="match status" value="1"/>
</dbReference>
<name>A0ABR4PIL4_9HELO</name>
<dbReference type="Gene3D" id="3.30.1540.10">
    <property type="entry name" value="formyl-coa transferase, domain 3"/>
    <property type="match status" value="1"/>
</dbReference>
<organism evidence="2 3">
    <name type="scientific">Phlyctema vagabunda</name>
    <dbReference type="NCBI Taxonomy" id="108571"/>
    <lineage>
        <taxon>Eukaryota</taxon>
        <taxon>Fungi</taxon>
        <taxon>Dikarya</taxon>
        <taxon>Ascomycota</taxon>
        <taxon>Pezizomycotina</taxon>
        <taxon>Leotiomycetes</taxon>
        <taxon>Helotiales</taxon>
        <taxon>Dermateaceae</taxon>
        <taxon>Phlyctema</taxon>
    </lineage>
</organism>
<comment type="caution">
    <text evidence="2">The sequence shown here is derived from an EMBL/GenBank/DDBJ whole genome shotgun (WGS) entry which is preliminary data.</text>
</comment>
<dbReference type="EMBL" id="JBFCZG010000004">
    <property type="protein sequence ID" value="KAL3423180.1"/>
    <property type="molecule type" value="Genomic_DNA"/>
</dbReference>
<gene>
    <name evidence="2" type="ORF">PVAG01_04927</name>
</gene>
<dbReference type="Proteomes" id="UP001629113">
    <property type="component" value="Unassembled WGS sequence"/>
</dbReference>
<accession>A0ABR4PIL4</accession>
<reference evidence="2 3" key="1">
    <citation type="submission" date="2024-06" db="EMBL/GenBank/DDBJ databases">
        <title>Complete genome of Phlyctema vagabunda strain 19-DSS-EL-015.</title>
        <authorList>
            <person name="Fiorenzani C."/>
        </authorList>
    </citation>
    <scope>NUCLEOTIDE SEQUENCE [LARGE SCALE GENOMIC DNA]</scope>
    <source>
        <strain evidence="2 3">19-DSS-EL-015</strain>
    </source>
</reference>
<dbReference type="Pfam" id="PF02515">
    <property type="entry name" value="CoA_transf_3"/>
    <property type="match status" value="1"/>
</dbReference>
<proteinExistence type="inferred from homology"/>
<dbReference type="PANTHER" id="PTHR48228">
    <property type="entry name" value="SUCCINYL-COA--D-CITRAMALATE COA-TRANSFERASE"/>
    <property type="match status" value="1"/>
</dbReference>
<keyword evidence="3" id="KW-1185">Reference proteome</keyword>
<protein>
    <submittedName>
        <fullName evidence="2">Isopenicillin N epimerase component 2</fullName>
    </submittedName>
</protein>
<evidence type="ECO:0000313" key="2">
    <source>
        <dbReference type="EMBL" id="KAL3423180.1"/>
    </source>
</evidence>
<dbReference type="InterPro" id="IPR050509">
    <property type="entry name" value="CoA-transferase_III"/>
</dbReference>
<comment type="similarity">
    <text evidence="1">Belongs to the CoA-transferase III family.</text>
</comment>